<sequence>MNPYLLAHATHPQWRMAATLVLAQLRAQIASRASKGAGLAPSLALLYITDHYANEAQAILAHLSAELPEVTDWSGTVGVGIAATGVEYFDEPALAVMLCDIPADQYRVFSGVAPLAQSFAAHTALIHADGHAPELGELIEEMAARTSSGYLFGGLAASRQQSVQFAQGGDGYLRGQGRSSGVFHGGLSGVAFGPEVALVSRVTQGCAPLTPVGGDHVVTEAERHVVYQLDGEPALDVLLRELGVSLDQPQQALEAVRATLAGLVAPPPAHGQQSDAAANSRAGDHAHAGASPSGRVIGRGGLFGPDVRVRHIVGLDPQRGGVALAERVTEGMQLAFCQRNVQAARADLIRICTEIRAELEPDELPLYSAAVSTPGAASDVASEQGAPTLAAHPAVPSREIAGAIYVSCSGRGGPHFGAPSAELQLVRHALGDVPLIGFFAGGEIAHRQLHGYTGVLTVFLAPEGAAA</sequence>
<organism evidence="4 5">
    <name type="scientific">Hylemonella gracilis</name>
    <dbReference type="NCBI Taxonomy" id="80880"/>
    <lineage>
        <taxon>Bacteria</taxon>
        <taxon>Pseudomonadati</taxon>
        <taxon>Pseudomonadota</taxon>
        <taxon>Betaproteobacteria</taxon>
        <taxon>Burkholderiales</taxon>
        <taxon>Comamonadaceae</taxon>
        <taxon>Hylemonella</taxon>
    </lineage>
</organism>
<feature type="domain" description="FIST" evidence="2">
    <location>
        <begin position="41"/>
        <end position="233"/>
    </location>
</feature>
<dbReference type="InterPro" id="IPR019494">
    <property type="entry name" value="FIST_C"/>
</dbReference>
<evidence type="ECO:0008006" key="6">
    <source>
        <dbReference type="Google" id="ProtNLM"/>
    </source>
</evidence>
<evidence type="ECO:0000259" key="3">
    <source>
        <dbReference type="SMART" id="SM01204"/>
    </source>
</evidence>
<gene>
    <name evidence="4" type="ORF">DW355_01735</name>
</gene>
<evidence type="ECO:0000259" key="2">
    <source>
        <dbReference type="SMART" id="SM00897"/>
    </source>
</evidence>
<accession>A0A4P6UQ89</accession>
<dbReference type="InterPro" id="IPR013702">
    <property type="entry name" value="FIST_domain_N"/>
</dbReference>
<dbReference type="Pfam" id="PF10442">
    <property type="entry name" value="FIST_C"/>
    <property type="match status" value="1"/>
</dbReference>
<dbReference type="OrthoDB" id="9770435at2"/>
<feature type="region of interest" description="Disordered" evidence="1">
    <location>
        <begin position="265"/>
        <end position="295"/>
    </location>
</feature>
<dbReference type="Proteomes" id="UP000292939">
    <property type="component" value="Chromosome"/>
</dbReference>
<evidence type="ECO:0000256" key="1">
    <source>
        <dbReference type="SAM" id="MobiDB-lite"/>
    </source>
</evidence>
<dbReference type="Pfam" id="PF08495">
    <property type="entry name" value="FIST"/>
    <property type="match status" value="1"/>
</dbReference>
<proteinExistence type="predicted"/>
<evidence type="ECO:0000313" key="4">
    <source>
        <dbReference type="EMBL" id="QBK06325.1"/>
    </source>
</evidence>
<reference evidence="4 5" key="1">
    <citation type="submission" date="2018-07" db="EMBL/GenBank/DDBJ databases">
        <title>Exploring interactions and the metabolic potential of the ultra-small soil bacteria Hylemonella gracilis.</title>
        <authorList>
            <person name="Tyc O."/>
            <person name="Kulkarni P."/>
            <person name="Gawehns F."/>
            <person name="Hundscheid M."/>
            <person name="Zweers H."/>
            <person name="Garbeva P."/>
        </authorList>
    </citation>
    <scope>NUCLEOTIDE SEQUENCE [LARGE SCALE GENOMIC DNA]</scope>
    <source>
        <strain evidence="4 5">NS1</strain>
    </source>
</reference>
<dbReference type="RefSeq" id="WP_131277516.1">
    <property type="nucleotide sequence ID" value="NZ_CP031395.1"/>
</dbReference>
<dbReference type="AlphaFoldDB" id="A0A4P6UQ89"/>
<dbReference type="KEGG" id="hgr:DW355_01735"/>
<name>A0A4P6UQ89_9BURK</name>
<protein>
    <recommendedName>
        <fullName evidence="6">Small ligand-binding sensory domain FIST</fullName>
    </recommendedName>
</protein>
<dbReference type="SMART" id="SM00897">
    <property type="entry name" value="FIST"/>
    <property type="match status" value="1"/>
</dbReference>
<dbReference type="EMBL" id="CP031395">
    <property type="protein sequence ID" value="QBK06325.1"/>
    <property type="molecule type" value="Genomic_DNA"/>
</dbReference>
<evidence type="ECO:0000313" key="5">
    <source>
        <dbReference type="Proteomes" id="UP000292939"/>
    </source>
</evidence>
<feature type="domain" description="FIST C-domain" evidence="3">
    <location>
        <begin position="234"/>
        <end position="447"/>
    </location>
</feature>
<dbReference type="SMART" id="SM01204">
    <property type="entry name" value="FIST_C"/>
    <property type="match status" value="1"/>
</dbReference>